<evidence type="ECO:0000256" key="6">
    <source>
        <dbReference type="ARBA" id="ARBA00023136"/>
    </source>
</evidence>
<dbReference type="PANTHER" id="PTHR43394">
    <property type="entry name" value="ATP-DEPENDENT PERMEASE MDL1, MITOCHONDRIAL"/>
    <property type="match status" value="1"/>
</dbReference>
<keyword evidence="5 7" id="KW-1133">Transmembrane helix</keyword>
<dbReference type="SUPFAM" id="SSF52540">
    <property type="entry name" value="P-loop containing nucleoside triphosphate hydrolases"/>
    <property type="match status" value="1"/>
</dbReference>
<evidence type="ECO:0000256" key="7">
    <source>
        <dbReference type="SAM" id="Phobius"/>
    </source>
</evidence>
<evidence type="ECO:0000259" key="9">
    <source>
        <dbReference type="PROSITE" id="PS50929"/>
    </source>
</evidence>
<evidence type="ECO:0000259" key="8">
    <source>
        <dbReference type="PROSITE" id="PS50893"/>
    </source>
</evidence>
<name>A0ABV7ZYE9_9GAMM</name>
<feature type="transmembrane region" description="Helical" evidence="7">
    <location>
        <begin position="30"/>
        <end position="50"/>
    </location>
</feature>
<dbReference type="InterPro" id="IPR017871">
    <property type="entry name" value="ABC_transporter-like_CS"/>
</dbReference>
<feature type="domain" description="ABC transporter" evidence="8">
    <location>
        <begin position="352"/>
        <end position="585"/>
    </location>
</feature>
<evidence type="ECO:0000256" key="1">
    <source>
        <dbReference type="ARBA" id="ARBA00004651"/>
    </source>
</evidence>
<evidence type="ECO:0000256" key="5">
    <source>
        <dbReference type="ARBA" id="ARBA00022989"/>
    </source>
</evidence>
<dbReference type="SUPFAM" id="SSF90123">
    <property type="entry name" value="ABC transporter transmembrane region"/>
    <property type="match status" value="1"/>
</dbReference>
<comment type="subcellular location">
    <subcellularLocation>
        <location evidence="1">Cell membrane</location>
        <topology evidence="1">Multi-pass membrane protein</topology>
    </subcellularLocation>
</comment>
<dbReference type="PROSITE" id="PS00211">
    <property type="entry name" value="ABC_TRANSPORTER_1"/>
    <property type="match status" value="1"/>
</dbReference>
<evidence type="ECO:0000313" key="11">
    <source>
        <dbReference type="Proteomes" id="UP001595617"/>
    </source>
</evidence>
<evidence type="ECO:0000256" key="2">
    <source>
        <dbReference type="ARBA" id="ARBA00022692"/>
    </source>
</evidence>
<sequence length="587" mass="64539">MNDYSLETHHDTPRRELLKRLWQDYLRHHVGLISIAAVLVVIEGSALGLLSYLVKPMFDLVFVEGSQSDVVWIAMAIFIVFTARAVGGFGQRVITVTVGLRVVTGLQKAMLSHLIRQDSAFYGKYSPGALIDRVRGDTEALKGFASTALLNLGRDSISLIALLTVAFMVDWKWALFALFGLPLLAFPISLLRRLILRTTRRSRQISSILSMRLDEIFHGVNAIKQNNLEAYEDQRFQKEVGQFFRFQRRSEIGKAGMPAMIDLVAGFGFVAVVIYGGQEIIAGEKSVGDFMSFFTAMALIFDPLRRLSNISGAFQAASASLERIYAVLDLAPTIKNVTAIQPIPKDIQHCDVVFDNINFSYGELSVLRGLTLRAPAGKMTAIVGASGAGKSTLFNLLTRLIEPDSGQVLLGDVSTDQLNLIELRSLFAVVSQDSALFDETIKQNILLGKLEAGEAEVNQAATEARVMDFTNTLPGGLETLAGPRGSNLSGGQRQRVAIARALLRDAPILLLDEATSALDTRTEKLIQETLDALARRKTTLVIAHRLSTVMNADVIYVLDQGVVVESGTHRELLEQRGHYYQLHSTFS</sequence>
<dbReference type="CDD" id="cd18552">
    <property type="entry name" value="ABC_6TM_MsbA_like"/>
    <property type="match status" value="1"/>
</dbReference>
<dbReference type="InterPro" id="IPR011527">
    <property type="entry name" value="ABC1_TM_dom"/>
</dbReference>
<dbReference type="InterPro" id="IPR003593">
    <property type="entry name" value="AAA+_ATPase"/>
</dbReference>
<keyword evidence="3" id="KW-0547">Nucleotide-binding</keyword>
<dbReference type="Gene3D" id="3.40.50.300">
    <property type="entry name" value="P-loop containing nucleotide triphosphate hydrolases"/>
    <property type="match status" value="1"/>
</dbReference>
<dbReference type="EMBL" id="JBHRYR010000003">
    <property type="protein sequence ID" value="MFC3853176.1"/>
    <property type="molecule type" value="Genomic_DNA"/>
</dbReference>
<evidence type="ECO:0000313" key="10">
    <source>
        <dbReference type="EMBL" id="MFC3853176.1"/>
    </source>
</evidence>
<feature type="transmembrane region" description="Helical" evidence="7">
    <location>
        <begin position="175"/>
        <end position="195"/>
    </location>
</feature>
<dbReference type="InterPro" id="IPR027417">
    <property type="entry name" value="P-loop_NTPase"/>
</dbReference>
<organism evidence="10 11">
    <name type="scientific">Saccharospirillum mangrovi</name>
    <dbReference type="NCBI Taxonomy" id="2161747"/>
    <lineage>
        <taxon>Bacteria</taxon>
        <taxon>Pseudomonadati</taxon>
        <taxon>Pseudomonadota</taxon>
        <taxon>Gammaproteobacteria</taxon>
        <taxon>Oceanospirillales</taxon>
        <taxon>Saccharospirillaceae</taxon>
        <taxon>Saccharospirillum</taxon>
    </lineage>
</organism>
<protein>
    <submittedName>
        <fullName evidence="10">ABC transporter ATP-binding protein</fullName>
    </submittedName>
</protein>
<dbReference type="PROSITE" id="PS50893">
    <property type="entry name" value="ABC_TRANSPORTER_2"/>
    <property type="match status" value="1"/>
</dbReference>
<proteinExistence type="predicted"/>
<comment type="caution">
    <text evidence="10">The sequence shown here is derived from an EMBL/GenBank/DDBJ whole genome shotgun (WGS) entry which is preliminary data.</text>
</comment>
<feature type="transmembrane region" description="Helical" evidence="7">
    <location>
        <begin position="255"/>
        <end position="275"/>
    </location>
</feature>
<dbReference type="InterPro" id="IPR003439">
    <property type="entry name" value="ABC_transporter-like_ATP-bd"/>
</dbReference>
<dbReference type="Pfam" id="PF00005">
    <property type="entry name" value="ABC_tran"/>
    <property type="match status" value="1"/>
</dbReference>
<dbReference type="PROSITE" id="PS50929">
    <property type="entry name" value="ABC_TM1F"/>
    <property type="match status" value="1"/>
</dbReference>
<keyword evidence="4 10" id="KW-0067">ATP-binding</keyword>
<dbReference type="Proteomes" id="UP001595617">
    <property type="component" value="Unassembled WGS sequence"/>
</dbReference>
<keyword evidence="6 7" id="KW-0472">Membrane</keyword>
<dbReference type="PANTHER" id="PTHR43394:SF1">
    <property type="entry name" value="ATP-BINDING CASSETTE SUB-FAMILY B MEMBER 10, MITOCHONDRIAL"/>
    <property type="match status" value="1"/>
</dbReference>
<dbReference type="InterPro" id="IPR039421">
    <property type="entry name" value="Type_1_exporter"/>
</dbReference>
<dbReference type="InterPro" id="IPR036640">
    <property type="entry name" value="ABC1_TM_sf"/>
</dbReference>
<feature type="transmembrane region" description="Helical" evidence="7">
    <location>
        <begin position="70"/>
        <end position="87"/>
    </location>
</feature>
<evidence type="ECO:0000256" key="4">
    <source>
        <dbReference type="ARBA" id="ARBA00022840"/>
    </source>
</evidence>
<gene>
    <name evidence="10" type="ORF">ACFOOG_10065</name>
</gene>
<dbReference type="Pfam" id="PF00664">
    <property type="entry name" value="ABC_membrane"/>
    <property type="match status" value="1"/>
</dbReference>
<feature type="domain" description="ABC transmembrane type-1" evidence="9">
    <location>
        <begin position="35"/>
        <end position="316"/>
    </location>
</feature>
<reference evidence="11" key="1">
    <citation type="journal article" date="2019" name="Int. J. Syst. Evol. Microbiol.">
        <title>The Global Catalogue of Microorganisms (GCM) 10K type strain sequencing project: providing services to taxonomists for standard genome sequencing and annotation.</title>
        <authorList>
            <consortium name="The Broad Institute Genomics Platform"/>
            <consortium name="The Broad Institute Genome Sequencing Center for Infectious Disease"/>
            <person name="Wu L."/>
            <person name="Ma J."/>
        </authorList>
    </citation>
    <scope>NUCLEOTIDE SEQUENCE [LARGE SCALE GENOMIC DNA]</scope>
    <source>
        <strain evidence="11">IBRC 10765</strain>
    </source>
</reference>
<keyword evidence="11" id="KW-1185">Reference proteome</keyword>
<dbReference type="SMART" id="SM00382">
    <property type="entry name" value="AAA"/>
    <property type="match status" value="1"/>
</dbReference>
<dbReference type="RefSeq" id="WP_380696081.1">
    <property type="nucleotide sequence ID" value="NZ_JBHRYR010000003.1"/>
</dbReference>
<dbReference type="Gene3D" id="1.20.1560.10">
    <property type="entry name" value="ABC transporter type 1, transmembrane domain"/>
    <property type="match status" value="1"/>
</dbReference>
<accession>A0ABV7ZYE9</accession>
<evidence type="ECO:0000256" key="3">
    <source>
        <dbReference type="ARBA" id="ARBA00022741"/>
    </source>
</evidence>
<dbReference type="GO" id="GO:0005524">
    <property type="term" value="F:ATP binding"/>
    <property type="evidence" value="ECO:0007669"/>
    <property type="project" value="UniProtKB-KW"/>
</dbReference>
<feature type="transmembrane region" description="Helical" evidence="7">
    <location>
        <begin position="152"/>
        <end position="169"/>
    </location>
</feature>
<keyword evidence="2 7" id="KW-0812">Transmembrane</keyword>